<dbReference type="PANTHER" id="PTHR12967:SF0">
    <property type="entry name" value="PROTEIN SHQ1 HOMOLOG"/>
    <property type="match status" value="1"/>
</dbReference>
<feature type="compositionally biased region" description="Acidic residues" evidence="9">
    <location>
        <begin position="457"/>
        <end position="477"/>
    </location>
</feature>
<sequence>MLTPAFDLSQDPDFLTVAIRVPYARVSEFDVYFEGVDFKFYAKPYFLRLTLPGRIVENGSEQGSYDADKGIFTIRLPKETPGQHFEGLNMLTALLAPRKSRTAKPLVEEIGASEVPEEGVEDDEDEFDWEIEQVPYEEASERALNPQCHYGFGNLRSGVFQRLQDELSDVIDIKDPDFTPATERRRKRLAAELAKFDPDHYLADFFEDEAVEQILKYNPWWTDIYSKMTASLGKSQEQENHAALVSFSEEEKYQLRKFVNKSYLLDKRAHRQVYYSLIDILLAYCYETRVTEGEKNVESAWNIRKLSPTLCWFETWTNVHEVLVSFGRRVLCYPLYRHFKLVMKAHRDTVKILQLGESAVLKCLLDIHKIFQENDPAYILNDLYISDYCVWIQKAKSKKLAALAEALKEVSVTKAQLGLELEELEAAARLVQEEETALKAAHSASRQQTPCSSSEASDSEESDSSTSSEAEDSDSEHEELKDSTSETLTCLQGPFLEESSALLMDDGGLCRNAASLGSDAGQGKPLASSRALGGPGPLIEELGEQLKATVQMTETEGSAAATTAACRPNTTGRRQTTDSDAGPTRPADAKRLTLSGLIHCRELSQIWFYVLN</sequence>
<evidence type="ECO:0000256" key="2">
    <source>
        <dbReference type="ARBA" id="ARBA00004642"/>
    </source>
</evidence>
<keyword evidence="6" id="KW-0539">Nucleus</keyword>
<feature type="region of interest" description="Disordered" evidence="9">
    <location>
        <begin position="555"/>
        <end position="588"/>
    </location>
</feature>
<dbReference type="GO" id="GO:0005737">
    <property type="term" value="C:cytoplasm"/>
    <property type="evidence" value="ECO:0000318"/>
    <property type="project" value="GO_Central"/>
</dbReference>
<dbReference type="GO" id="GO:0005654">
    <property type="term" value="C:nucleoplasm"/>
    <property type="evidence" value="ECO:0000318"/>
    <property type="project" value="GO_Central"/>
</dbReference>
<dbReference type="Proteomes" id="UP000002281">
    <property type="component" value="Chromosome 16"/>
</dbReference>
<keyword evidence="12" id="KW-1185">Reference proteome</keyword>
<evidence type="ECO:0000259" key="10">
    <source>
        <dbReference type="PROSITE" id="PS51203"/>
    </source>
</evidence>
<evidence type="ECO:0000256" key="6">
    <source>
        <dbReference type="ARBA" id="ARBA00023242"/>
    </source>
</evidence>
<dbReference type="Pfam" id="PF04925">
    <property type="entry name" value="SHQ1"/>
    <property type="match status" value="1"/>
</dbReference>
<evidence type="ECO:0000313" key="12">
    <source>
        <dbReference type="Proteomes" id="UP000002281"/>
    </source>
</evidence>
<dbReference type="Gene3D" id="2.60.40.790">
    <property type="match status" value="1"/>
</dbReference>
<protein>
    <recommendedName>
        <fullName evidence="4">Protein SHQ1 homolog</fullName>
    </recommendedName>
</protein>
<evidence type="ECO:0000256" key="7">
    <source>
        <dbReference type="ARBA" id="ARBA00056843"/>
    </source>
</evidence>
<dbReference type="GeneTree" id="ENSGT00390000007605"/>
<comment type="subcellular location">
    <subcellularLocation>
        <location evidence="1">Cytoplasm</location>
        <location evidence="1">Cytosol</location>
    </subcellularLocation>
    <subcellularLocation>
        <location evidence="2">Nucleus</location>
        <location evidence="2">Nucleoplasm</location>
    </subcellularLocation>
</comment>
<dbReference type="GO" id="GO:1904263">
    <property type="term" value="P:positive regulation of TORC1 signaling"/>
    <property type="evidence" value="ECO:0007669"/>
    <property type="project" value="Ensembl"/>
</dbReference>
<feature type="domain" description="CS" evidence="10">
    <location>
        <begin position="1"/>
        <end position="89"/>
    </location>
</feature>
<gene>
    <name evidence="11" type="primary">SHQ1</name>
</gene>
<dbReference type="SUPFAM" id="SSF49764">
    <property type="entry name" value="HSP20-like chaperones"/>
    <property type="match status" value="1"/>
</dbReference>
<evidence type="ECO:0000256" key="4">
    <source>
        <dbReference type="ARBA" id="ARBA00013750"/>
    </source>
</evidence>
<dbReference type="InterPro" id="IPR039742">
    <property type="entry name" value="Shq1"/>
</dbReference>
<feature type="region of interest" description="Disordered" evidence="9">
    <location>
        <begin position="439"/>
        <end position="488"/>
    </location>
</feature>
<dbReference type="GO" id="GO:0000493">
    <property type="term" value="P:box H/ACA snoRNP assembly"/>
    <property type="evidence" value="ECO:0000318"/>
    <property type="project" value="GO_Central"/>
</dbReference>
<proteinExistence type="inferred from homology"/>
<reference evidence="11" key="2">
    <citation type="submission" date="2025-08" db="UniProtKB">
        <authorList>
            <consortium name="Ensembl"/>
        </authorList>
    </citation>
    <scope>IDENTIFICATION</scope>
    <source>
        <strain evidence="11">Thoroughbred</strain>
    </source>
</reference>
<dbReference type="Pfam" id="PF21413">
    <property type="entry name" value="SHQ1-like_CS"/>
    <property type="match status" value="1"/>
</dbReference>
<dbReference type="InterPro" id="IPR007052">
    <property type="entry name" value="CS_dom"/>
</dbReference>
<dbReference type="GO" id="GO:0005829">
    <property type="term" value="C:cytosol"/>
    <property type="evidence" value="ECO:0007669"/>
    <property type="project" value="UniProtKB-SubCell"/>
</dbReference>
<organism evidence="11 12">
    <name type="scientific">Equus caballus</name>
    <name type="common">Horse</name>
    <dbReference type="NCBI Taxonomy" id="9796"/>
    <lineage>
        <taxon>Eukaryota</taxon>
        <taxon>Metazoa</taxon>
        <taxon>Chordata</taxon>
        <taxon>Craniata</taxon>
        <taxon>Vertebrata</taxon>
        <taxon>Euteleostomi</taxon>
        <taxon>Mammalia</taxon>
        <taxon>Eutheria</taxon>
        <taxon>Laurasiatheria</taxon>
        <taxon>Perissodactyla</taxon>
        <taxon>Equidae</taxon>
        <taxon>Equus</taxon>
    </lineage>
</organism>
<evidence type="ECO:0000313" key="11">
    <source>
        <dbReference type="Ensembl" id="ENSECAP00000059892.1"/>
    </source>
</evidence>
<dbReference type="GO" id="GO:0060765">
    <property type="term" value="P:regulation of androgen receptor signaling pathway"/>
    <property type="evidence" value="ECO:0007669"/>
    <property type="project" value="Ensembl"/>
</dbReference>
<dbReference type="PROSITE" id="PS51203">
    <property type="entry name" value="CS"/>
    <property type="match status" value="1"/>
</dbReference>
<dbReference type="AlphaFoldDB" id="A0A9L0RBM4"/>
<evidence type="ECO:0000256" key="9">
    <source>
        <dbReference type="SAM" id="MobiDB-lite"/>
    </source>
</evidence>
<comment type="similarity">
    <text evidence="3">Belongs to the SHQ1 family.</text>
</comment>
<dbReference type="InterPro" id="IPR008978">
    <property type="entry name" value="HSP20-like_chaperone"/>
</dbReference>
<dbReference type="InterPro" id="IPR048696">
    <property type="entry name" value="SHQ1-like_CS"/>
</dbReference>
<evidence type="ECO:0000256" key="8">
    <source>
        <dbReference type="ARBA" id="ARBA00062064"/>
    </source>
</evidence>
<evidence type="ECO:0000256" key="3">
    <source>
        <dbReference type="ARBA" id="ARBA00005607"/>
    </source>
</evidence>
<evidence type="ECO:0000256" key="5">
    <source>
        <dbReference type="ARBA" id="ARBA00022490"/>
    </source>
</evidence>
<evidence type="ECO:0000256" key="1">
    <source>
        <dbReference type="ARBA" id="ARBA00004514"/>
    </source>
</evidence>
<dbReference type="PANTHER" id="PTHR12967">
    <property type="entry name" value="PROTEIN SHQ1 HOMOLOG"/>
    <property type="match status" value="1"/>
</dbReference>
<dbReference type="FunFam" id="2.60.40.790:FF:000022">
    <property type="entry name" value="Protein SHQ1 homolog"/>
    <property type="match status" value="1"/>
</dbReference>
<dbReference type="InterPro" id="IPR007009">
    <property type="entry name" value="Shq1_C"/>
</dbReference>
<accession>A0A9L0RBM4</accession>
<comment type="function">
    <text evidence="7">Required for the quantitative accumulation of H/ACA ribonucleoproteins (RNPs), including telomerase, probably through the stabilization of DKC1, from the time of its synthesis until its association with NOP10, NHP2, and NAF1 at the nascent H/ACA RNA.</text>
</comment>
<feature type="region of interest" description="Disordered" evidence="9">
    <location>
        <begin position="518"/>
        <end position="537"/>
    </location>
</feature>
<comment type="subunit">
    <text evidence="8">Directly interacts with DKC1 alone, but not in the context of the core trimer composed of DKC1, NOP10 and NHP2, nor in the presence of NAF1. Does not interact with NAF1.</text>
</comment>
<reference evidence="11" key="3">
    <citation type="submission" date="2025-09" db="UniProtKB">
        <authorList>
            <consortium name="Ensembl"/>
        </authorList>
    </citation>
    <scope>IDENTIFICATION</scope>
    <source>
        <strain evidence="11">Thoroughbred</strain>
    </source>
</reference>
<keyword evidence="5" id="KW-0963">Cytoplasm</keyword>
<name>A0A9L0RBM4_HORSE</name>
<dbReference type="GO" id="GO:0051082">
    <property type="term" value="F:unfolded protein binding"/>
    <property type="evidence" value="ECO:0000318"/>
    <property type="project" value="GO_Central"/>
</dbReference>
<reference evidence="11 12" key="1">
    <citation type="journal article" date="2009" name="Science">
        <title>Genome sequence, comparative analysis, and population genetics of the domestic horse.</title>
        <authorList>
            <consortium name="Broad Institute Genome Sequencing Platform"/>
            <consortium name="Broad Institute Whole Genome Assembly Team"/>
            <person name="Wade C.M."/>
            <person name="Giulotto E."/>
            <person name="Sigurdsson S."/>
            <person name="Zoli M."/>
            <person name="Gnerre S."/>
            <person name="Imsland F."/>
            <person name="Lear T.L."/>
            <person name="Adelson D.L."/>
            <person name="Bailey E."/>
            <person name="Bellone R.R."/>
            <person name="Bloecker H."/>
            <person name="Distl O."/>
            <person name="Edgar R.C."/>
            <person name="Garber M."/>
            <person name="Leeb T."/>
            <person name="Mauceli E."/>
            <person name="MacLeod J.N."/>
            <person name="Penedo M.C.T."/>
            <person name="Raison J.M."/>
            <person name="Sharpe T."/>
            <person name="Vogel J."/>
            <person name="Andersson L."/>
            <person name="Antczak D.F."/>
            <person name="Biagi T."/>
            <person name="Binns M.M."/>
            <person name="Chowdhary B.P."/>
            <person name="Coleman S.J."/>
            <person name="Della Valle G."/>
            <person name="Fryc S."/>
            <person name="Guerin G."/>
            <person name="Hasegawa T."/>
            <person name="Hill E.W."/>
            <person name="Jurka J."/>
            <person name="Kiialainen A."/>
            <person name="Lindgren G."/>
            <person name="Liu J."/>
            <person name="Magnani E."/>
            <person name="Mickelson J.R."/>
            <person name="Murray J."/>
            <person name="Nergadze S.G."/>
            <person name="Onofrio R."/>
            <person name="Pedroni S."/>
            <person name="Piras M.F."/>
            <person name="Raudsepp T."/>
            <person name="Rocchi M."/>
            <person name="Roeed K.H."/>
            <person name="Ryder O.A."/>
            <person name="Searle S."/>
            <person name="Skow L."/>
            <person name="Swinburne J.E."/>
            <person name="Syvaenen A.C."/>
            <person name="Tozaki T."/>
            <person name="Valberg S.J."/>
            <person name="Vaudin M."/>
            <person name="White J.R."/>
            <person name="Zody M.C."/>
            <person name="Lander E.S."/>
            <person name="Lindblad-Toh K."/>
        </authorList>
    </citation>
    <scope>NUCLEOTIDE SEQUENCE [LARGE SCALE GENOMIC DNA]</scope>
    <source>
        <strain evidence="11 12">Thoroughbred</strain>
    </source>
</reference>
<dbReference type="Ensembl" id="ENSECAT00000130038.1">
    <property type="protein sequence ID" value="ENSECAP00000059892.1"/>
    <property type="gene ID" value="ENSECAG00000015673.3"/>
</dbReference>